<dbReference type="AlphaFoldDB" id="A0A943DDS4"/>
<gene>
    <name evidence="1" type="ORF">KHY36_04325</name>
</gene>
<organism evidence="1 2">
    <name type="scientific">Subdoligranulum variabile</name>
    <dbReference type="NCBI Taxonomy" id="214851"/>
    <lineage>
        <taxon>Bacteria</taxon>
        <taxon>Bacillati</taxon>
        <taxon>Bacillota</taxon>
        <taxon>Clostridia</taxon>
        <taxon>Eubacteriales</taxon>
        <taxon>Oscillospiraceae</taxon>
        <taxon>Subdoligranulum</taxon>
    </lineage>
</organism>
<protein>
    <recommendedName>
        <fullName evidence="3">N4-gp56 family major capsid protein</fullName>
    </recommendedName>
</protein>
<proteinExistence type="predicted"/>
<comment type="caution">
    <text evidence="1">The sequence shown here is derived from an EMBL/GenBank/DDBJ whole genome shotgun (WGS) entry which is preliminary data.</text>
</comment>
<name>A0A943DDS4_9FIRM</name>
<reference evidence="1" key="1">
    <citation type="submission" date="2021-02" db="EMBL/GenBank/DDBJ databases">
        <title>Infant gut strain persistence is associated with maternal origin, phylogeny, and functional potential including surface adhesion and iron acquisition.</title>
        <authorList>
            <person name="Lou Y.C."/>
        </authorList>
    </citation>
    <scope>NUCLEOTIDE SEQUENCE</scope>
    <source>
        <strain evidence="1">L3_101_000M1_dasL3_101_000M1_concoct_87</strain>
    </source>
</reference>
<evidence type="ECO:0000313" key="1">
    <source>
        <dbReference type="EMBL" id="MBS5331741.1"/>
    </source>
</evidence>
<accession>A0A943DDS4</accession>
<dbReference type="Proteomes" id="UP000759273">
    <property type="component" value="Unassembled WGS sequence"/>
</dbReference>
<evidence type="ECO:0008006" key="3">
    <source>
        <dbReference type="Google" id="ProtNLM"/>
    </source>
</evidence>
<sequence>MAHKIYDNFYLSNEIEDQYNSHLDLQQFCTVDNSLVGQAGMIRKINVYKATDGTEKLEMTKGNTKSIEVTYTPEEYKILLAQNRFEYYDEQAMTDPMLIPVGVRHMGTDMFNTVNKDIFAEFNKATLAVEAKTYGFGTFADAVAKLNLEQIEGVNIFGFVNAADMAAIRKALNEDLKYVESFACNGYVGTVAGVNLYTKKDAVAGTIIIGTKEAVTLFNKKGVEVEQITANSRSETAANTRLNTIFSRKYYLAALTDATKAVKITVTPGV</sequence>
<dbReference type="SUPFAM" id="SSF56563">
    <property type="entry name" value="Major capsid protein gp5"/>
    <property type="match status" value="1"/>
</dbReference>
<evidence type="ECO:0000313" key="2">
    <source>
        <dbReference type="Proteomes" id="UP000759273"/>
    </source>
</evidence>
<dbReference type="EMBL" id="JAGZGG010000006">
    <property type="protein sequence ID" value="MBS5331741.1"/>
    <property type="molecule type" value="Genomic_DNA"/>
</dbReference>